<name>A0A396RWQ7_9SPHN</name>
<dbReference type="PANTHER" id="PTHR43716:SF2">
    <property type="entry name" value="BLL6224 PROTEIN"/>
    <property type="match status" value="1"/>
</dbReference>
<dbReference type="GO" id="GO:0071949">
    <property type="term" value="F:FAD binding"/>
    <property type="evidence" value="ECO:0007669"/>
    <property type="project" value="InterPro"/>
</dbReference>
<dbReference type="InterPro" id="IPR016167">
    <property type="entry name" value="FAD-bd_PCMH_sub1"/>
</dbReference>
<dbReference type="SUPFAM" id="SSF55103">
    <property type="entry name" value="FAD-linked oxidases, C-terminal domain"/>
    <property type="match status" value="1"/>
</dbReference>
<dbReference type="Gene3D" id="1.10.45.10">
    <property type="entry name" value="Vanillyl-alcohol Oxidase, Chain A, domain 4"/>
    <property type="match status" value="1"/>
</dbReference>
<dbReference type="Gene3D" id="3.30.70.2740">
    <property type="match status" value="1"/>
</dbReference>
<accession>A0A396RWQ7</accession>
<organism evidence="5 6">
    <name type="scientific">Sphingomonas gilva</name>
    <dbReference type="NCBI Taxonomy" id="2305907"/>
    <lineage>
        <taxon>Bacteria</taxon>
        <taxon>Pseudomonadati</taxon>
        <taxon>Pseudomonadota</taxon>
        <taxon>Alphaproteobacteria</taxon>
        <taxon>Sphingomonadales</taxon>
        <taxon>Sphingomonadaceae</taxon>
        <taxon>Sphingomonas</taxon>
    </lineage>
</organism>
<dbReference type="PANTHER" id="PTHR43716">
    <property type="entry name" value="D-2-HYDROXYGLUTARATE DEHYDROGENASE, MITOCHONDRIAL"/>
    <property type="match status" value="1"/>
</dbReference>
<proteinExistence type="inferred from homology"/>
<dbReference type="InterPro" id="IPR051264">
    <property type="entry name" value="FAD-oxidored/transferase_4"/>
</dbReference>
<dbReference type="GO" id="GO:0022904">
    <property type="term" value="P:respiratory electron transport chain"/>
    <property type="evidence" value="ECO:0007669"/>
    <property type="project" value="TreeGrafter"/>
</dbReference>
<keyword evidence="6" id="KW-1185">Reference proteome</keyword>
<dbReference type="Pfam" id="PF02913">
    <property type="entry name" value="FAD-oxidase_C"/>
    <property type="match status" value="1"/>
</dbReference>
<comment type="similarity">
    <text evidence="1">Belongs to the FAD-binding oxidoreductase/transferase type 4 family.</text>
</comment>
<dbReference type="EMBL" id="QWLV01000001">
    <property type="protein sequence ID" value="RHW18903.1"/>
    <property type="molecule type" value="Genomic_DNA"/>
</dbReference>
<dbReference type="RefSeq" id="WP_118862410.1">
    <property type="nucleotide sequence ID" value="NZ_QWLV01000001.1"/>
</dbReference>
<dbReference type="InterPro" id="IPR016164">
    <property type="entry name" value="FAD-linked_Oxase-like_C"/>
</dbReference>
<dbReference type="Gene3D" id="3.30.43.10">
    <property type="entry name" value="Uridine Diphospho-n-acetylenolpyruvylglucosamine Reductase, domain 2"/>
    <property type="match status" value="1"/>
</dbReference>
<dbReference type="SUPFAM" id="SSF56176">
    <property type="entry name" value="FAD-binding/transporter-associated domain-like"/>
    <property type="match status" value="1"/>
</dbReference>
<dbReference type="Gene3D" id="3.30.465.10">
    <property type="match status" value="1"/>
</dbReference>
<dbReference type="InterPro" id="IPR016169">
    <property type="entry name" value="FAD-bd_PCMH_sub2"/>
</dbReference>
<gene>
    <name evidence="5" type="ORF">D1610_01810</name>
</gene>
<sequence length="478" mass="48739">MDRAALIADLSARFGPRAVITDRALIAPWLSDWRGRYHGAADAILAPATAREAAAMVAAAHAAGVALVPQGGNTSMVGGATPPEDGSALIISTRRMTSVRHIAADHAVAEAGVVLQTFHEAAAARGLRFPLTLGAKGSATLGGLASTNAGGTQVLRFGTMRSLVLGVEAVLPDGSMIDTIAPLRKDTRGYDLRHLLVGAEGTLGLITALSLRLIPAIGARTVAWAGVAGPADALALLRRMEAGGGEAIESFEIIPGDSLALVLAHVPGARSPLAGTHPWHVLIEAVSADAGDPPQAMVERLLSEALAAGLIADAAIAKSEAEAEAFWHLRDSLSAAERAAGPAVQHDIAVPVEAMPAFMVDAARAAEARFPGTHATAFGHLGDGNVHFHVRAAPGADAAAFHAGQAAEITRFVHDAVIAAGGTISAEHGIGQMKLAELARVEAPARLKALIAIKRAIDPLGLMNPGKLVPLAPGDIGP</sequence>
<evidence type="ECO:0000313" key="5">
    <source>
        <dbReference type="EMBL" id="RHW18903.1"/>
    </source>
</evidence>
<evidence type="ECO:0000313" key="6">
    <source>
        <dbReference type="Proteomes" id="UP000266693"/>
    </source>
</evidence>
<dbReference type="AlphaFoldDB" id="A0A396RWQ7"/>
<evidence type="ECO:0000256" key="1">
    <source>
        <dbReference type="ARBA" id="ARBA00008000"/>
    </source>
</evidence>
<dbReference type="InterPro" id="IPR004113">
    <property type="entry name" value="FAD-bd_oxidored_4_C"/>
</dbReference>
<protein>
    <submittedName>
        <fullName evidence="5">FAD-binding oxidoreductase</fullName>
    </submittedName>
</protein>
<keyword evidence="3" id="KW-0274">FAD</keyword>
<dbReference type="GO" id="GO:0003824">
    <property type="term" value="F:catalytic activity"/>
    <property type="evidence" value="ECO:0007669"/>
    <property type="project" value="InterPro"/>
</dbReference>
<keyword evidence="2" id="KW-0285">Flavoprotein</keyword>
<reference evidence="5 6" key="1">
    <citation type="submission" date="2018-08" db="EMBL/GenBank/DDBJ databases">
        <title>The multiple taxonomic identification of Sphingomonas gilva.</title>
        <authorList>
            <person name="Zhu D."/>
            <person name="Zheng S."/>
        </authorList>
    </citation>
    <scope>NUCLEOTIDE SEQUENCE [LARGE SCALE GENOMIC DNA]</scope>
    <source>
        <strain evidence="5 6">ZDH117</strain>
    </source>
</reference>
<comment type="caution">
    <text evidence="5">The sequence shown here is derived from an EMBL/GenBank/DDBJ whole genome shotgun (WGS) entry which is preliminary data.</text>
</comment>
<evidence type="ECO:0000259" key="4">
    <source>
        <dbReference type="PROSITE" id="PS51387"/>
    </source>
</evidence>
<dbReference type="PROSITE" id="PS51387">
    <property type="entry name" value="FAD_PCMH"/>
    <property type="match status" value="1"/>
</dbReference>
<dbReference type="Gene3D" id="3.30.70.2190">
    <property type="match status" value="1"/>
</dbReference>
<dbReference type="InterPro" id="IPR016171">
    <property type="entry name" value="Vanillyl_alc_oxidase_C-sub2"/>
</dbReference>
<feature type="domain" description="FAD-binding PCMH-type" evidence="4">
    <location>
        <begin position="37"/>
        <end position="216"/>
    </location>
</feature>
<dbReference type="InterPro" id="IPR016166">
    <property type="entry name" value="FAD-bd_PCMH"/>
</dbReference>
<evidence type="ECO:0000256" key="2">
    <source>
        <dbReference type="ARBA" id="ARBA00022630"/>
    </source>
</evidence>
<dbReference type="InterPro" id="IPR006094">
    <property type="entry name" value="Oxid_FAD_bind_N"/>
</dbReference>
<dbReference type="InterPro" id="IPR036318">
    <property type="entry name" value="FAD-bd_PCMH-like_sf"/>
</dbReference>
<dbReference type="OrthoDB" id="9811557at2"/>
<dbReference type="Proteomes" id="UP000266693">
    <property type="component" value="Unassembled WGS sequence"/>
</dbReference>
<evidence type="ECO:0000256" key="3">
    <source>
        <dbReference type="ARBA" id="ARBA00022827"/>
    </source>
</evidence>
<dbReference type="Pfam" id="PF01565">
    <property type="entry name" value="FAD_binding_4"/>
    <property type="match status" value="1"/>
</dbReference>